<organism evidence="1 2">
    <name type="scientific">Lithohypha guttulata</name>
    <dbReference type="NCBI Taxonomy" id="1690604"/>
    <lineage>
        <taxon>Eukaryota</taxon>
        <taxon>Fungi</taxon>
        <taxon>Dikarya</taxon>
        <taxon>Ascomycota</taxon>
        <taxon>Pezizomycotina</taxon>
        <taxon>Eurotiomycetes</taxon>
        <taxon>Chaetothyriomycetidae</taxon>
        <taxon>Chaetothyriales</taxon>
        <taxon>Trichomeriaceae</taxon>
        <taxon>Lithohypha</taxon>
    </lineage>
</organism>
<comment type="caution">
    <text evidence="1">The sequence shown here is derived from an EMBL/GenBank/DDBJ whole genome shotgun (WGS) entry which is preliminary data.</text>
</comment>
<evidence type="ECO:0000313" key="1">
    <source>
        <dbReference type="EMBL" id="KAK5084795.1"/>
    </source>
</evidence>
<reference evidence="1 2" key="1">
    <citation type="submission" date="2023-08" db="EMBL/GenBank/DDBJ databases">
        <title>Black Yeasts Isolated from many extreme environments.</title>
        <authorList>
            <person name="Coleine C."/>
            <person name="Stajich J.E."/>
            <person name="Selbmann L."/>
        </authorList>
    </citation>
    <scope>NUCLEOTIDE SEQUENCE [LARGE SCALE GENOMIC DNA]</scope>
    <source>
        <strain evidence="1 2">CCFEE 5910</strain>
    </source>
</reference>
<evidence type="ECO:0008006" key="3">
    <source>
        <dbReference type="Google" id="ProtNLM"/>
    </source>
</evidence>
<evidence type="ECO:0000313" key="2">
    <source>
        <dbReference type="Proteomes" id="UP001309876"/>
    </source>
</evidence>
<dbReference type="EMBL" id="JAVRRJ010000005">
    <property type="protein sequence ID" value="KAK5084795.1"/>
    <property type="molecule type" value="Genomic_DNA"/>
</dbReference>
<keyword evidence="2" id="KW-1185">Reference proteome</keyword>
<proteinExistence type="predicted"/>
<dbReference type="AlphaFoldDB" id="A0AAN7YFX5"/>
<accession>A0AAN7YFX5</accession>
<sequence length="202" mass="23125">MGYIYSQAQEVIAVLSPTVRPALDYMFEHRALNRDHIPLLEAEDWVTRAWTYQEAMNARSLSVTCRGYDHDALPADQFLNHVGYAISQLKLPASVLRQRYPRLDAVEDLCDYLIAGYAERSALQIMAMMDRRMQHHPDDHFFAMIGALSQIRASEVGTQNPWRPLRDGGGGQQQTQVINCLRSYRGRYMAPGNLVMYVRMDS</sequence>
<name>A0AAN7YFX5_9EURO</name>
<gene>
    <name evidence="1" type="ORF">LTR05_005874</name>
</gene>
<protein>
    <recommendedName>
        <fullName evidence="3">Heterokaryon incompatibility domain-containing protein</fullName>
    </recommendedName>
</protein>
<dbReference type="Proteomes" id="UP001309876">
    <property type="component" value="Unassembled WGS sequence"/>
</dbReference>